<organism evidence="1 2">
    <name type="scientific">Miniphocaeibacter halophilus</name>
    <dbReference type="NCBI Taxonomy" id="2931922"/>
    <lineage>
        <taxon>Bacteria</taxon>
        <taxon>Bacillati</taxon>
        <taxon>Bacillota</taxon>
        <taxon>Tissierellia</taxon>
        <taxon>Tissierellales</taxon>
        <taxon>Peptoniphilaceae</taxon>
        <taxon>Miniphocaeibacter</taxon>
    </lineage>
</organism>
<name>A0AC61MV86_9FIRM</name>
<dbReference type="EC" id="3.5.1.25" evidence="1"/>
<keyword evidence="2" id="KW-1185">Reference proteome</keyword>
<sequence>MIIYSKQVCTLDGIVEAYVKIKDGKIISIDKSCDSEFIDYSNLIIMPGYIDIHIHGWANGSFWMEKTPESIWKMQEHLPKCGVTSFLATTGADSIEETCRSIEAANIVYLNQKKGADFLGVHMEGPFISKEYKGLQQEEHCIEPNINLMERFYNLQDDKSMIKLMTLAPELNNAKELIKYNKERKIQNSIGHSGASFDCIKELKQYGLGGVTHMFSGMKAFHHRELSVVGAALYFDDLYCEFAKQTGMTVKHEAFDFVYRLKSDDKVYLTTDCQGIARTQKPFYHYIRGEKFEPDNGKLKITKDSGEIEFIDPDDYDSVKDLEVSYEDSVKNMLKHTNMDLISLSKITSLNPAKYIGVDNKKGSIEIGKDADIIALDSNFNVIKCYCKGIEY</sequence>
<dbReference type="Proteomes" id="UP000595814">
    <property type="component" value="Chromosome"/>
</dbReference>
<evidence type="ECO:0000313" key="2">
    <source>
        <dbReference type="Proteomes" id="UP000595814"/>
    </source>
</evidence>
<gene>
    <name evidence="1" type="primary">nagA</name>
    <name evidence="1" type="ORF">JFY71_00365</name>
</gene>
<accession>A0AC61MV86</accession>
<keyword evidence="1" id="KW-0378">Hydrolase</keyword>
<dbReference type="EMBL" id="CP066744">
    <property type="protein sequence ID" value="QQK08026.1"/>
    <property type="molecule type" value="Genomic_DNA"/>
</dbReference>
<reference evidence="1 2" key="1">
    <citation type="journal article" date="2022" name="Int. J. Syst. Evol. Microbiol.">
        <title>Miniphocaeibacter halophilus sp. nov., an ammonium-tolerant acetate-producing bacterium isolated from a biogas system.</title>
        <authorList>
            <person name="Schnurer A."/>
            <person name="Singh A."/>
            <person name="Bi S."/>
            <person name="Qiao W."/>
            <person name="Westerholm M."/>
        </authorList>
    </citation>
    <scope>NUCLEOTIDE SEQUENCE [LARGE SCALE GENOMIC DNA]</scope>
    <source>
        <strain evidence="1 2">AMB_01</strain>
    </source>
</reference>
<protein>
    <submittedName>
        <fullName evidence="1">N-acetylglucosamine-6-phosphate deacetylase</fullName>
        <ecNumber evidence="1">3.5.1.25</ecNumber>
    </submittedName>
</protein>
<evidence type="ECO:0000313" key="1">
    <source>
        <dbReference type="EMBL" id="QQK08026.1"/>
    </source>
</evidence>
<proteinExistence type="predicted"/>